<evidence type="ECO:0000259" key="9">
    <source>
        <dbReference type="PROSITE" id="PS50045"/>
    </source>
</evidence>
<dbReference type="GO" id="GO:0005524">
    <property type="term" value="F:ATP binding"/>
    <property type="evidence" value="ECO:0007669"/>
    <property type="project" value="UniProtKB-KW"/>
</dbReference>
<evidence type="ECO:0000256" key="4">
    <source>
        <dbReference type="ARBA" id="ARBA00023015"/>
    </source>
</evidence>
<dbReference type="PANTHER" id="PTHR32071:SF35">
    <property type="entry name" value="ANAEROBIC NITRIC OXIDE REDUCTASE TRANSCRIPTION REGULATOR NORR"/>
    <property type="match status" value="1"/>
</dbReference>
<dbReference type="PROSITE" id="PS00675">
    <property type="entry name" value="SIGMA54_INTERACT_1"/>
    <property type="match status" value="1"/>
</dbReference>
<dbReference type="InterPro" id="IPR025662">
    <property type="entry name" value="Sigma_54_int_dom_ATP-bd_1"/>
</dbReference>
<dbReference type="Gene3D" id="3.30.450.40">
    <property type="match status" value="1"/>
</dbReference>
<keyword evidence="2" id="KW-0067">ATP-binding</keyword>
<dbReference type="Gene3D" id="1.10.10.60">
    <property type="entry name" value="Homeodomain-like"/>
    <property type="match status" value="1"/>
</dbReference>
<dbReference type="InterPro" id="IPR003018">
    <property type="entry name" value="GAF"/>
</dbReference>
<name>A0A433J5I4_9PROT</name>
<dbReference type="InterPro" id="IPR002197">
    <property type="entry name" value="HTH_Fis"/>
</dbReference>
<dbReference type="FunFam" id="3.40.50.300:FF:000006">
    <property type="entry name" value="DNA-binding transcriptional regulator NtrC"/>
    <property type="match status" value="1"/>
</dbReference>
<dbReference type="InterPro" id="IPR025944">
    <property type="entry name" value="Sigma_54_int_dom_CS"/>
</dbReference>
<dbReference type="PROSITE" id="PS00688">
    <property type="entry name" value="SIGMA54_INTERACT_3"/>
    <property type="match status" value="1"/>
</dbReference>
<dbReference type="Pfam" id="PF02954">
    <property type="entry name" value="HTH_8"/>
    <property type="match status" value="1"/>
</dbReference>
<proteinExistence type="predicted"/>
<feature type="region of interest" description="Disordered" evidence="8">
    <location>
        <begin position="167"/>
        <end position="191"/>
    </location>
</feature>
<dbReference type="InterPro" id="IPR009057">
    <property type="entry name" value="Homeodomain-like_sf"/>
</dbReference>
<comment type="caution">
    <text evidence="10">The sequence shown here is derived from an EMBL/GenBank/DDBJ whole genome shotgun (WGS) entry which is preliminary data.</text>
</comment>
<dbReference type="InterPro" id="IPR029016">
    <property type="entry name" value="GAF-like_dom_sf"/>
</dbReference>
<keyword evidence="1" id="KW-0547">Nucleotide-binding</keyword>
<dbReference type="GO" id="GO:0000160">
    <property type="term" value="P:phosphorelay signal transduction system"/>
    <property type="evidence" value="ECO:0007669"/>
    <property type="project" value="UniProtKB-KW"/>
</dbReference>
<dbReference type="PANTHER" id="PTHR32071">
    <property type="entry name" value="TRANSCRIPTIONAL REGULATORY PROTEIN"/>
    <property type="match status" value="1"/>
</dbReference>
<evidence type="ECO:0000256" key="1">
    <source>
        <dbReference type="ARBA" id="ARBA00022741"/>
    </source>
</evidence>
<dbReference type="NCBIfam" id="NF003451">
    <property type="entry name" value="PRK05022.1"/>
    <property type="match status" value="1"/>
</dbReference>
<feature type="domain" description="Sigma-54 factor interaction" evidence="9">
    <location>
        <begin position="198"/>
        <end position="427"/>
    </location>
</feature>
<keyword evidence="4" id="KW-0805">Transcription regulation</keyword>
<dbReference type="SMART" id="SM00382">
    <property type="entry name" value="AAA"/>
    <property type="match status" value="1"/>
</dbReference>
<dbReference type="Pfam" id="PF00158">
    <property type="entry name" value="Sigma54_activat"/>
    <property type="match status" value="1"/>
</dbReference>
<dbReference type="CDD" id="cd00009">
    <property type="entry name" value="AAA"/>
    <property type="match status" value="1"/>
</dbReference>
<dbReference type="InterPro" id="IPR025943">
    <property type="entry name" value="Sigma_54_int_dom_ATP-bd_2"/>
</dbReference>
<dbReference type="Pfam" id="PF25601">
    <property type="entry name" value="AAA_lid_14"/>
    <property type="match status" value="1"/>
</dbReference>
<evidence type="ECO:0000313" key="10">
    <source>
        <dbReference type="EMBL" id="RUQ67807.1"/>
    </source>
</evidence>
<feature type="compositionally biased region" description="Basic and acidic residues" evidence="8">
    <location>
        <begin position="180"/>
        <end position="191"/>
    </location>
</feature>
<protein>
    <submittedName>
        <fullName evidence="10">Nitric oxide reductase transcriptional regulator NorR</fullName>
    </submittedName>
</protein>
<evidence type="ECO:0000313" key="11">
    <source>
        <dbReference type="Proteomes" id="UP000280346"/>
    </source>
</evidence>
<dbReference type="GO" id="GO:0043565">
    <property type="term" value="F:sequence-specific DNA binding"/>
    <property type="evidence" value="ECO:0007669"/>
    <property type="project" value="InterPro"/>
</dbReference>
<evidence type="ECO:0000256" key="6">
    <source>
        <dbReference type="ARBA" id="ARBA00023159"/>
    </source>
</evidence>
<sequence length="534" mass="57765">MDDDAVDSTLTLTAEDAAALLGRLDEPARLWPALLDLIARRLPCDACALLRHDGDRLVPLATRGLSPDTLGRRFRLEEHPRLKAIVESGGPPLRFPADSPLPDPYDGLIPDRRDRLHVHDCVGAPLTAGGRLWGVLTLDALHAGSFDGREGVILGVARLTAALAEASERRLPPPAPPFPREAELPRPFEERPDPAFDPGSEGPAMAALLREIDTVADSDLVVLVLGETGVGKELVARRLHARSRRAQGPLVHVNCAALPESLVESELFGHVRGAFSGAVADRRGKFELADGGTLFFDEVGELPLPVQAKMLRALQNGEIQRVGSDRPLRVDVRVVAATNRDLAREVRDGRFRADVYHRLSVYPLHVPPLRERGTEALRLAGLFLERNRARLGLRNLRLSADAERRMLSYPWPGNVRELEHAIGRGAIRARAAGIARDTGDGAGVLTLTATDLGLAGDEAPPPVKALESGSAAPGTPLREAVDDLQRRMIRDQLDRHGGNWAATARALGLDRGNLFRLAGRLGLREEGPNAKPTA</sequence>
<gene>
    <name evidence="10" type="primary">norR</name>
    <name evidence="10" type="ORF">EJ913_19225</name>
</gene>
<keyword evidence="11" id="KW-1185">Reference proteome</keyword>
<dbReference type="PROSITE" id="PS00676">
    <property type="entry name" value="SIGMA54_INTERACT_2"/>
    <property type="match status" value="1"/>
</dbReference>
<dbReference type="RefSeq" id="WP_127000835.1">
    <property type="nucleotide sequence ID" value="NZ_JBNPXW010000014.1"/>
</dbReference>
<keyword evidence="5" id="KW-0238">DNA-binding</keyword>
<dbReference type="InterPro" id="IPR058031">
    <property type="entry name" value="AAA_lid_NorR"/>
</dbReference>
<dbReference type="PROSITE" id="PS50045">
    <property type="entry name" value="SIGMA54_INTERACT_4"/>
    <property type="match status" value="1"/>
</dbReference>
<organism evidence="10 11">
    <name type="scientific">Azospirillum doebereinerae</name>
    <dbReference type="NCBI Taxonomy" id="92933"/>
    <lineage>
        <taxon>Bacteria</taxon>
        <taxon>Pseudomonadati</taxon>
        <taxon>Pseudomonadota</taxon>
        <taxon>Alphaproteobacteria</taxon>
        <taxon>Rhodospirillales</taxon>
        <taxon>Azospirillaceae</taxon>
        <taxon>Azospirillum</taxon>
    </lineage>
</organism>
<evidence type="ECO:0000256" key="7">
    <source>
        <dbReference type="ARBA" id="ARBA00023163"/>
    </source>
</evidence>
<dbReference type="InterPro" id="IPR003593">
    <property type="entry name" value="AAA+_ATPase"/>
</dbReference>
<keyword evidence="3" id="KW-0902">Two-component regulatory system</keyword>
<keyword evidence="7" id="KW-0804">Transcription</keyword>
<reference evidence="10 11" key="1">
    <citation type="submission" date="2018-12" db="EMBL/GenBank/DDBJ databases">
        <authorList>
            <person name="Yang Y."/>
        </authorList>
    </citation>
    <scope>NUCLEOTIDE SEQUENCE [LARGE SCALE GENOMIC DNA]</scope>
    <source>
        <strain evidence="10 11">GSF71</strain>
    </source>
</reference>
<accession>A0A433J5I4</accession>
<evidence type="ECO:0000256" key="3">
    <source>
        <dbReference type="ARBA" id="ARBA00023012"/>
    </source>
</evidence>
<dbReference type="SUPFAM" id="SSF52540">
    <property type="entry name" value="P-loop containing nucleoside triphosphate hydrolases"/>
    <property type="match status" value="1"/>
</dbReference>
<dbReference type="GO" id="GO:0006355">
    <property type="term" value="P:regulation of DNA-templated transcription"/>
    <property type="evidence" value="ECO:0007669"/>
    <property type="project" value="InterPro"/>
</dbReference>
<dbReference type="Pfam" id="PF01590">
    <property type="entry name" value="GAF"/>
    <property type="match status" value="1"/>
</dbReference>
<dbReference type="InterPro" id="IPR002078">
    <property type="entry name" value="Sigma_54_int"/>
</dbReference>
<evidence type="ECO:0000256" key="5">
    <source>
        <dbReference type="ARBA" id="ARBA00023125"/>
    </source>
</evidence>
<dbReference type="Proteomes" id="UP000280346">
    <property type="component" value="Unassembled WGS sequence"/>
</dbReference>
<dbReference type="AlphaFoldDB" id="A0A433J5I4"/>
<evidence type="ECO:0000256" key="8">
    <source>
        <dbReference type="SAM" id="MobiDB-lite"/>
    </source>
</evidence>
<dbReference type="SMART" id="SM00065">
    <property type="entry name" value="GAF"/>
    <property type="match status" value="1"/>
</dbReference>
<dbReference type="InterPro" id="IPR027417">
    <property type="entry name" value="P-loop_NTPase"/>
</dbReference>
<keyword evidence="6" id="KW-0010">Activator</keyword>
<dbReference type="OrthoDB" id="9804019at2"/>
<dbReference type="Gene3D" id="3.40.50.300">
    <property type="entry name" value="P-loop containing nucleotide triphosphate hydrolases"/>
    <property type="match status" value="1"/>
</dbReference>
<dbReference type="SUPFAM" id="SSF46689">
    <property type="entry name" value="Homeodomain-like"/>
    <property type="match status" value="1"/>
</dbReference>
<dbReference type="EMBL" id="RZIJ01000016">
    <property type="protein sequence ID" value="RUQ67807.1"/>
    <property type="molecule type" value="Genomic_DNA"/>
</dbReference>
<dbReference type="SUPFAM" id="SSF55781">
    <property type="entry name" value="GAF domain-like"/>
    <property type="match status" value="1"/>
</dbReference>
<dbReference type="Gene3D" id="1.10.8.60">
    <property type="match status" value="1"/>
</dbReference>
<evidence type="ECO:0000256" key="2">
    <source>
        <dbReference type="ARBA" id="ARBA00022840"/>
    </source>
</evidence>